<evidence type="ECO:0000313" key="2">
    <source>
        <dbReference type="Proteomes" id="UP000006062"/>
    </source>
</evidence>
<evidence type="ECO:0000313" key="1">
    <source>
        <dbReference type="EMBL" id="AFL72640.1"/>
    </source>
</evidence>
<dbReference type="HOGENOM" id="CLU_1659938_0_0_6"/>
<dbReference type="OrthoDB" id="5329435at2"/>
<name>I3Y6M2_THIV6</name>
<dbReference type="RefSeq" id="WP_014777138.1">
    <property type="nucleotide sequence ID" value="NC_018012.1"/>
</dbReference>
<protein>
    <submittedName>
        <fullName evidence="1">Uncharacterized protein</fullName>
    </submittedName>
</protein>
<proteinExistence type="predicted"/>
<dbReference type="EMBL" id="CP003154">
    <property type="protein sequence ID" value="AFL72640.1"/>
    <property type="molecule type" value="Genomic_DNA"/>
</dbReference>
<dbReference type="eggNOG" id="ENOG5033E8H">
    <property type="taxonomic scope" value="Bacteria"/>
</dbReference>
<sequence length="159" mass="17815">MKIIKFDLPIDGVKVKTVDELRDHFTLEILAHAHSGLLAKWLSSRKLQDELAAVKTLDGAEDHTLLKGLCEIFGVDIDDEIASAMLNKAPTKTEISVNEQVKMYDDLAEIVDLAIYQAIRLNCITANCNKAENTEVELCWAPQKEVYFKGESVFEKYSG</sequence>
<dbReference type="AlphaFoldDB" id="I3Y6M2"/>
<organism evidence="1 2">
    <name type="scientific">Thiocystis violascens (strain ATCC 17096 / DSM 198 / 6111)</name>
    <name type="common">Chromatium violascens</name>
    <dbReference type="NCBI Taxonomy" id="765911"/>
    <lineage>
        <taxon>Bacteria</taxon>
        <taxon>Pseudomonadati</taxon>
        <taxon>Pseudomonadota</taxon>
        <taxon>Gammaproteobacteria</taxon>
        <taxon>Chromatiales</taxon>
        <taxon>Chromatiaceae</taxon>
        <taxon>Thiocystis</taxon>
    </lineage>
</organism>
<keyword evidence="2" id="KW-1185">Reference proteome</keyword>
<dbReference type="Proteomes" id="UP000006062">
    <property type="component" value="Chromosome"/>
</dbReference>
<dbReference type="KEGG" id="tvi:Thivi_0582"/>
<accession>I3Y6M2</accession>
<reference evidence="1 2" key="1">
    <citation type="submission" date="2012-06" db="EMBL/GenBank/DDBJ databases">
        <title>Complete sequence of Thiocystis violascens DSM 198.</title>
        <authorList>
            <consortium name="US DOE Joint Genome Institute"/>
            <person name="Lucas S."/>
            <person name="Han J."/>
            <person name="Lapidus A."/>
            <person name="Cheng J.-F."/>
            <person name="Goodwin L."/>
            <person name="Pitluck S."/>
            <person name="Peters L."/>
            <person name="Ovchinnikova G."/>
            <person name="Teshima H."/>
            <person name="Detter J.C."/>
            <person name="Han C."/>
            <person name="Tapia R."/>
            <person name="Land M."/>
            <person name="Hauser L."/>
            <person name="Kyrpides N."/>
            <person name="Ivanova N."/>
            <person name="Pagani I."/>
            <person name="Vogl K."/>
            <person name="Liu Z."/>
            <person name="Frigaard N.-U."/>
            <person name="Bryant D."/>
            <person name="Woyke T."/>
        </authorList>
    </citation>
    <scope>NUCLEOTIDE SEQUENCE [LARGE SCALE GENOMIC DNA]</scope>
    <source>
        <strain evidence="2">ATCC 17096 / DSM 198 / 6111</strain>
    </source>
</reference>
<gene>
    <name evidence="1" type="ordered locus">Thivi_0582</name>
</gene>